<dbReference type="SUPFAM" id="SSF48452">
    <property type="entry name" value="TPR-like"/>
    <property type="match status" value="1"/>
</dbReference>
<dbReference type="Gene3D" id="1.25.40.390">
    <property type="match status" value="1"/>
</dbReference>
<keyword evidence="3" id="KW-0472">Membrane</keyword>
<sequence length="489" mass="54966">MMKNRIFISIVGLLALTTSCNLDKYPYASIEQSQAFQTVKDAATVRTGLYSYLRAAVGGQYVYTTDFQSDLLNATLDYGNRGGLIYRWEFLDNDYSLRDMWQVHYQLINNANSFLDNVANVTPANATEQTQLDNYIGEVHFMRAFAYHRLAIRYAKDYEPATAAATLGLPLVLKYDPNAKPARATLEETYKQIKDDLAIAKQKLNAAGAANSYYLTVDAVNAFEARVALYAHDWTTAISAADKVIAKYPLIDNEADFQKLWNNDQGSEIITKLFMSTNELSGQMNVFITYNTGIKSNVPDFIPQQWVVDLFADNDIRKSAYLKKDKITIQSQNYTDVYMINKYPGNPTLWTTAVSNYYNMVKLFRSSEAYLIKAEAAYRASQPTVAVSALNALRVKRGLSELPTTLTGAALFTAIQEERTREMLCEGTRLDDLKRWGLGFSRKAPQNANMVLTGTAASGLSVEANNQKFVWEIPANDLQTNKNLVPNWQ</sequence>
<reference evidence="7" key="1">
    <citation type="submission" date="2019-08" db="EMBL/GenBank/DDBJ databases">
        <authorList>
            <person name="Kucharzyk K."/>
            <person name="Murdoch R.W."/>
            <person name="Higgins S."/>
            <person name="Loffler F."/>
        </authorList>
    </citation>
    <scope>NUCLEOTIDE SEQUENCE</scope>
</reference>
<name>A0A644WJU4_9ZZZZ</name>
<evidence type="ECO:0000259" key="6">
    <source>
        <dbReference type="Pfam" id="PF14322"/>
    </source>
</evidence>
<gene>
    <name evidence="7" type="ORF">SDC9_50146</name>
</gene>
<organism evidence="7">
    <name type="scientific">bioreactor metagenome</name>
    <dbReference type="NCBI Taxonomy" id="1076179"/>
    <lineage>
        <taxon>unclassified sequences</taxon>
        <taxon>metagenomes</taxon>
        <taxon>ecological metagenomes</taxon>
    </lineage>
</organism>
<feature type="domain" description="SusD-like N-terminal" evidence="6">
    <location>
        <begin position="73"/>
        <end position="229"/>
    </location>
</feature>
<evidence type="ECO:0008006" key="8">
    <source>
        <dbReference type="Google" id="ProtNLM"/>
    </source>
</evidence>
<accession>A0A644WJU4</accession>
<dbReference type="InterPro" id="IPR033985">
    <property type="entry name" value="SusD-like_N"/>
</dbReference>
<evidence type="ECO:0000256" key="2">
    <source>
        <dbReference type="ARBA" id="ARBA00022729"/>
    </source>
</evidence>
<dbReference type="Pfam" id="PF07980">
    <property type="entry name" value="SusD_RagB"/>
    <property type="match status" value="1"/>
</dbReference>
<dbReference type="AlphaFoldDB" id="A0A644WJU4"/>
<dbReference type="GO" id="GO:0009279">
    <property type="term" value="C:cell outer membrane"/>
    <property type="evidence" value="ECO:0007669"/>
    <property type="project" value="UniProtKB-SubCell"/>
</dbReference>
<protein>
    <recommendedName>
        <fullName evidence="8">SusD-like protein</fullName>
    </recommendedName>
</protein>
<comment type="caution">
    <text evidence="7">The sequence shown here is derived from an EMBL/GenBank/DDBJ whole genome shotgun (WGS) entry which is preliminary data.</text>
</comment>
<evidence type="ECO:0000259" key="5">
    <source>
        <dbReference type="Pfam" id="PF07980"/>
    </source>
</evidence>
<feature type="domain" description="RagB/SusD" evidence="5">
    <location>
        <begin position="329"/>
        <end position="487"/>
    </location>
</feature>
<proteinExistence type="predicted"/>
<dbReference type="EMBL" id="VSSQ01000989">
    <property type="protein sequence ID" value="MPM03879.1"/>
    <property type="molecule type" value="Genomic_DNA"/>
</dbReference>
<dbReference type="Pfam" id="PF14322">
    <property type="entry name" value="SusD-like_3"/>
    <property type="match status" value="1"/>
</dbReference>
<dbReference type="InterPro" id="IPR012944">
    <property type="entry name" value="SusD_RagB_dom"/>
</dbReference>
<dbReference type="InterPro" id="IPR011990">
    <property type="entry name" value="TPR-like_helical_dom_sf"/>
</dbReference>
<evidence type="ECO:0000313" key="7">
    <source>
        <dbReference type="EMBL" id="MPM03879.1"/>
    </source>
</evidence>
<dbReference type="PROSITE" id="PS51257">
    <property type="entry name" value="PROKAR_LIPOPROTEIN"/>
    <property type="match status" value="1"/>
</dbReference>
<keyword evidence="2" id="KW-0732">Signal</keyword>
<dbReference type="CDD" id="cd08977">
    <property type="entry name" value="SusD"/>
    <property type="match status" value="1"/>
</dbReference>
<evidence type="ECO:0000256" key="4">
    <source>
        <dbReference type="ARBA" id="ARBA00023237"/>
    </source>
</evidence>
<evidence type="ECO:0000256" key="1">
    <source>
        <dbReference type="ARBA" id="ARBA00004442"/>
    </source>
</evidence>
<keyword evidence="4" id="KW-0998">Cell outer membrane</keyword>
<evidence type="ECO:0000256" key="3">
    <source>
        <dbReference type="ARBA" id="ARBA00023136"/>
    </source>
</evidence>
<comment type="subcellular location">
    <subcellularLocation>
        <location evidence="1">Cell outer membrane</location>
    </subcellularLocation>
</comment>